<dbReference type="SUPFAM" id="SSF56784">
    <property type="entry name" value="HAD-like"/>
    <property type="match status" value="1"/>
</dbReference>
<dbReference type="SFLD" id="SFLDG01129">
    <property type="entry name" value="C1.5:_HAD__Beta-PGM__Phosphata"/>
    <property type="match status" value="1"/>
</dbReference>
<dbReference type="InterPro" id="IPR036412">
    <property type="entry name" value="HAD-like_sf"/>
</dbReference>
<protein>
    <submittedName>
        <fullName evidence="1">HAD family phosphatase</fullName>
    </submittedName>
</protein>
<dbReference type="EMBL" id="JAHCMY010000001">
    <property type="protein sequence ID" value="MBS9523231.1"/>
    <property type="molecule type" value="Genomic_DNA"/>
</dbReference>
<evidence type="ECO:0000313" key="2">
    <source>
        <dbReference type="Proteomes" id="UP001319104"/>
    </source>
</evidence>
<dbReference type="Gene3D" id="3.40.50.1000">
    <property type="entry name" value="HAD superfamily/HAD-like"/>
    <property type="match status" value="1"/>
</dbReference>
<dbReference type="InterPro" id="IPR023214">
    <property type="entry name" value="HAD_sf"/>
</dbReference>
<dbReference type="InterPro" id="IPR023198">
    <property type="entry name" value="PGP-like_dom2"/>
</dbReference>
<comment type="caution">
    <text evidence="1">The sequence shown here is derived from an EMBL/GenBank/DDBJ whole genome shotgun (WGS) entry which is preliminary data.</text>
</comment>
<dbReference type="AlphaFoldDB" id="A0AAP2CEU5"/>
<dbReference type="InterPro" id="IPR006439">
    <property type="entry name" value="HAD-SF_hydro_IA"/>
</dbReference>
<sequence>MKKLPEVDFLIFDLGNVIIDIDIPLTVNLLKQNLQDTEHGLAEDFFKSQIHADFETGRIADLEFRDSVRKAFSKKWEDQLIDEMWNSLLVRIPQERIDMLRKLKSTYKICMLSNTNSIHFKKVEEILLRDCGVHSFSSIFDRLFLSYEMGYKKPDPAIYHEVIKQLNSEPHRCLFFDDLEDNLKAAEKAGLRTYHVDHPNAWMGYFKNNV</sequence>
<dbReference type="Pfam" id="PF00702">
    <property type="entry name" value="Hydrolase"/>
    <property type="match status" value="1"/>
</dbReference>
<dbReference type="PANTHER" id="PTHR43611">
    <property type="entry name" value="ALPHA-D-GLUCOSE 1-PHOSPHATE PHOSPHATASE"/>
    <property type="match status" value="1"/>
</dbReference>
<dbReference type="PRINTS" id="PR00413">
    <property type="entry name" value="HADHALOGNASE"/>
</dbReference>
<dbReference type="Gene3D" id="1.10.150.240">
    <property type="entry name" value="Putative phosphatase, domain 2"/>
    <property type="match status" value="1"/>
</dbReference>
<dbReference type="Proteomes" id="UP001319104">
    <property type="component" value="Unassembled WGS sequence"/>
</dbReference>
<reference evidence="1 2" key="1">
    <citation type="submission" date="2021-05" db="EMBL/GenBank/DDBJ databases">
        <authorList>
            <person name="Zhang Z.D."/>
            <person name="Osman G."/>
        </authorList>
    </citation>
    <scope>NUCLEOTIDE SEQUENCE [LARGE SCALE GENOMIC DNA]</scope>
    <source>
        <strain evidence="1 2">KCTC 32217</strain>
    </source>
</reference>
<keyword evidence="2" id="KW-1185">Reference proteome</keyword>
<organism evidence="1 2">
    <name type="scientific">Litoribacter ruber</name>
    <dbReference type="NCBI Taxonomy" id="702568"/>
    <lineage>
        <taxon>Bacteria</taxon>
        <taxon>Pseudomonadati</taxon>
        <taxon>Bacteroidota</taxon>
        <taxon>Cytophagia</taxon>
        <taxon>Cytophagales</taxon>
        <taxon>Cyclobacteriaceae</taxon>
        <taxon>Litoribacter</taxon>
    </lineage>
</organism>
<dbReference type="RefSeq" id="WP_213944089.1">
    <property type="nucleotide sequence ID" value="NZ_JAHCMY010000001.1"/>
</dbReference>
<gene>
    <name evidence="1" type="ORF">KI659_04290</name>
</gene>
<dbReference type="PANTHER" id="PTHR43611:SF3">
    <property type="entry name" value="FLAVIN MONONUCLEOTIDE HYDROLASE 1, CHLOROPLATIC"/>
    <property type="match status" value="1"/>
</dbReference>
<evidence type="ECO:0000313" key="1">
    <source>
        <dbReference type="EMBL" id="MBS9523231.1"/>
    </source>
</evidence>
<dbReference type="NCBIfam" id="TIGR01509">
    <property type="entry name" value="HAD-SF-IA-v3"/>
    <property type="match status" value="1"/>
</dbReference>
<name>A0AAP2CEU5_9BACT</name>
<accession>A0AAP2CEU5</accession>
<dbReference type="CDD" id="cd02603">
    <property type="entry name" value="HAD_sEH-N_like"/>
    <property type="match status" value="1"/>
</dbReference>
<proteinExistence type="predicted"/>
<dbReference type="SFLD" id="SFLDS00003">
    <property type="entry name" value="Haloacid_Dehalogenase"/>
    <property type="match status" value="1"/>
</dbReference>